<gene>
    <name evidence="8" type="ORF">CCMA1212_008109</name>
</gene>
<keyword evidence="3 6" id="KW-1133">Transmembrane helix</keyword>
<feature type="region of interest" description="Disordered" evidence="5">
    <location>
        <begin position="29"/>
        <end position="62"/>
    </location>
</feature>
<feature type="transmembrane region" description="Helical" evidence="6">
    <location>
        <begin position="226"/>
        <end position="244"/>
    </location>
</feature>
<reference evidence="8 9" key="1">
    <citation type="submission" date="2018-01" db="EMBL/GenBank/DDBJ databases">
        <title>Genome characterization of the sugarcane-associated fungus Trichoderma ghanense CCMA-1212 and their application in lignocelulose bioconversion.</title>
        <authorList>
            <person name="Steindorff A.S."/>
            <person name="Mendes T.D."/>
            <person name="Vilela E.S.D."/>
            <person name="Rodrigues D.S."/>
            <person name="Formighieri E.F."/>
            <person name="Melo I.S."/>
            <person name="Favaro L.C.L."/>
        </authorList>
    </citation>
    <scope>NUCLEOTIDE SEQUENCE [LARGE SCALE GENOMIC DNA]</scope>
    <source>
        <strain evidence="8 9">CCMA-1212</strain>
    </source>
</reference>
<dbReference type="InterPro" id="IPR020846">
    <property type="entry name" value="MFS_dom"/>
</dbReference>
<dbReference type="Proteomes" id="UP001642720">
    <property type="component" value="Unassembled WGS sequence"/>
</dbReference>
<dbReference type="SUPFAM" id="SSF56655">
    <property type="entry name" value="Carbohydrate phosphatase"/>
    <property type="match status" value="1"/>
</dbReference>
<dbReference type="PROSITE" id="PS50850">
    <property type="entry name" value="MFS"/>
    <property type="match status" value="1"/>
</dbReference>
<keyword evidence="9" id="KW-1185">Reference proteome</keyword>
<dbReference type="RefSeq" id="XP_073556092.1">
    <property type="nucleotide sequence ID" value="XM_073705256.1"/>
</dbReference>
<dbReference type="GeneID" id="300579706"/>
<dbReference type="Pfam" id="PF18913">
    <property type="entry name" value="FBPase_C"/>
    <property type="match status" value="1"/>
</dbReference>
<feature type="transmembrane region" description="Helical" evidence="6">
    <location>
        <begin position="313"/>
        <end position="331"/>
    </location>
</feature>
<comment type="subcellular location">
    <subcellularLocation>
        <location evidence="1">Membrane</location>
        <topology evidence="1">Multi-pass membrane protein</topology>
    </subcellularLocation>
</comment>
<comment type="caution">
    <text evidence="8">The sequence shown here is derived from an EMBL/GenBank/DDBJ whole genome shotgun (WGS) entry which is preliminary data.</text>
</comment>
<evidence type="ECO:0000313" key="8">
    <source>
        <dbReference type="EMBL" id="TFA99890.1"/>
    </source>
</evidence>
<feature type="transmembrane region" description="Helical" evidence="6">
    <location>
        <begin position="162"/>
        <end position="181"/>
    </location>
</feature>
<dbReference type="Pfam" id="PF07690">
    <property type="entry name" value="MFS_1"/>
    <property type="match status" value="1"/>
</dbReference>
<feature type="transmembrane region" description="Helical" evidence="6">
    <location>
        <begin position="555"/>
        <end position="574"/>
    </location>
</feature>
<feature type="compositionally biased region" description="Low complexity" evidence="5">
    <location>
        <begin position="600"/>
        <end position="610"/>
    </location>
</feature>
<keyword evidence="2 6" id="KW-0812">Transmembrane</keyword>
<accession>A0ABY2GWB6</accession>
<name>A0ABY2GWB6_9HYPO</name>
<evidence type="ECO:0000256" key="3">
    <source>
        <dbReference type="ARBA" id="ARBA00022989"/>
    </source>
</evidence>
<feature type="transmembrane region" description="Helical" evidence="6">
    <location>
        <begin position="484"/>
        <end position="502"/>
    </location>
</feature>
<dbReference type="EMBL" id="PPTA01000012">
    <property type="protein sequence ID" value="TFA99890.1"/>
    <property type="molecule type" value="Genomic_DNA"/>
</dbReference>
<dbReference type="InterPro" id="IPR023079">
    <property type="entry name" value="SBPase"/>
</dbReference>
<keyword evidence="4 6" id="KW-0472">Membrane</keyword>
<dbReference type="Gene3D" id="1.20.1250.20">
    <property type="entry name" value="MFS general substrate transporter like domains"/>
    <property type="match status" value="2"/>
</dbReference>
<feature type="transmembrane region" description="Helical" evidence="6">
    <location>
        <begin position="421"/>
        <end position="439"/>
    </location>
</feature>
<dbReference type="PRINTS" id="PR01958">
    <property type="entry name" value="S17BPHPHTASE"/>
</dbReference>
<feature type="domain" description="Major facilitator superfamily (MFS) profile" evidence="7">
    <location>
        <begin position="71"/>
        <end position="579"/>
    </location>
</feature>
<dbReference type="InterPro" id="IPR033391">
    <property type="entry name" value="FBPase_N"/>
</dbReference>
<evidence type="ECO:0000313" key="9">
    <source>
        <dbReference type="Proteomes" id="UP001642720"/>
    </source>
</evidence>
<feature type="compositionally biased region" description="Polar residues" evidence="5">
    <location>
        <begin position="626"/>
        <end position="635"/>
    </location>
</feature>
<dbReference type="InterPro" id="IPR020548">
    <property type="entry name" value="Fructose_bisphosphatase_AS"/>
</dbReference>
<feature type="transmembrane region" description="Helical" evidence="6">
    <location>
        <begin position="135"/>
        <end position="156"/>
    </location>
</feature>
<evidence type="ECO:0000256" key="6">
    <source>
        <dbReference type="SAM" id="Phobius"/>
    </source>
</evidence>
<evidence type="ECO:0000259" key="7">
    <source>
        <dbReference type="PROSITE" id="PS50850"/>
    </source>
</evidence>
<proteinExistence type="predicted"/>
<dbReference type="SUPFAM" id="SSF103473">
    <property type="entry name" value="MFS general substrate transporter"/>
    <property type="match status" value="2"/>
</dbReference>
<feature type="transmembrane region" description="Helical" evidence="6">
    <location>
        <begin position="201"/>
        <end position="220"/>
    </location>
</feature>
<dbReference type="Gene3D" id="3.40.190.80">
    <property type="match status" value="1"/>
</dbReference>
<feature type="region of interest" description="Disordered" evidence="5">
    <location>
        <begin position="583"/>
        <end position="649"/>
    </location>
</feature>
<dbReference type="InterPro" id="IPR036259">
    <property type="entry name" value="MFS_trans_sf"/>
</dbReference>
<dbReference type="InterPro" id="IPR011701">
    <property type="entry name" value="MFS"/>
</dbReference>
<dbReference type="PROSITE" id="PS00124">
    <property type="entry name" value="FBPASE"/>
    <property type="match status" value="1"/>
</dbReference>
<dbReference type="PANTHER" id="PTHR23501:SF81">
    <property type="entry name" value="VACUOLAR BASIC AMINO ACID TRANSPORTER 2"/>
    <property type="match status" value="1"/>
</dbReference>
<evidence type="ECO:0000256" key="5">
    <source>
        <dbReference type="SAM" id="MobiDB-lite"/>
    </source>
</evidence>
<dbReference type="PANTHER" id="PTHR23501">
    <property type="entry name" value="MAJOR FACILITATOR SUPERFAMILY"/>
    <property type="match status" value="1"/>
</dbReference>
<feature type="transmembrane region" description="Helical" evidence="6">
    <location>
        <begin position="445"/>
        <end position="472"/>
    </location>
</feature>
<evidence type="ECO:0000256" key="1">
    <source>
        <dbReference type="ARBA" id="ARBA00004141"/>
    </source>
</evidence>
<organism evidence="8 9">
    <name type="scientific">Trichoderma ghanense</name>
    <dbReference type="NCBI Taxonomy" id="65468"/>
    <lineage>
        <taxon>Eukaryota</taxon>
        <taxon>Fungi</taxon>
        <taxon>Dikarya</taxon>
        <taxon>Ascomycota</taxon>
        <taxon>Pezizomycotina</taxon>
        <taxon>Sordariomycetes</taxon>
        <taxon>Hypocreomycetidae</taxon>
        <taxon>Hypocreales</taxon>
        <taxon>Hypocreaceae</taxon>
        <taxon>Trichoderma</taxon>
    </lineage>
</organism>
<dbReference type="Pfam" id="PF00316">
    <property type="entry name" value="FBPase"/>
    <property type="match status" value="1"/>
</dbReference>
<dbReference type="InterPro" id="IPR044015">
    <property type="entry name" value="FBPase_C_dom"/>
</dbReference>
<dbReference type="Gene3D" id="3.30.540.10">
    <property type="entry name" value="Fructose-1,6-Bisphosphatase, subunit A, domain 1"/>
    <property type="match status" value="1"/>
</dbReference>
<dbReference type="CDD" id="cd17502">
    <property type="entry name" value="MFS_Azr1_MDR_like"/>
    <property type="match status" value="1"/>
</dbReference>
<evidence type="ECO:0000256" key="4">
    <source>
        <dbReference type="ARBA" id="ARBA00023136"/>
    </source>
</evidence>
<protein>
    <recommendedName>
        <fullName evidence="7">Major facilitator superfamily (MFS) profile domain-containing protein</fullName>
    </recommendedName>
</protein>
<evidence type="ECO:0000256" key="2">
    <source>
        <dbReference type="ARBA" id="ARBA00022692"/>
    </source>
</evidence>
<sequence length="964" mass="102426">MIVSFCKTVRHNFHFQPLHLIPFPYNHKMAPTTPKPPSQPHDIESQQATPLLSSPSPSPPPWSPPPGFLPIQLAIMTNVFLNGFDGTITAATYAVIGSEFDAANSASWLTTAYLVTAAAFQPLYGRVSDVFGRRACFFVSTVVFAVGCAGCGLAGGVVVLSWMRAVTGVGGAGLMTMATIINSDMIPFHRRGMYQAMQNGVFGFGAICGASFGGTIADSLGWRWCFLLQVPLSMFALVAGHVVLKNEHLGATNTTATTTPPSSSSSTTDSSSSFSAMWKRVDFSGALLLVLAVSTQLLGLSLGGNELPWGSPWVIGALVMSVVLFGVFVRVEERTTAMPIIPLRMLRGAMPIATQIANICAGMSSYGYLFMLPLFFQAVLQDSATKAGVRLAVPSLAIPLGGLIAGTVMSRWGKLIPLMRAGLVLMTVGQALVSSWAFADARWKHVVYIFPSHLGTGIVYPAILFISIASHAHSDHAVSASTTYLIRSLGSVWGVSIASAIVQNTLSVRLPQVLSEVPDKWRVIDEIRHSVDALRTLPPDVQLKARLVYFDGLKLAFGATTAVAAVGVVAAFVANPANLRKTNAAGSLSPPHHHSKTRTSSHLISSTSPPSTNPHLSPNKQKKTTKILTSTMSSPSPQPAWLPPKLTSSPSPTIHALTTSLLPPLLSALSRIGIALRSSHRVSLAGSSNSFGDDQLNVDVACETIMRAALAQCPLVATASSEEDPEERQILHPDEPSAAISSGERFSVAFDPLDGSSIIAANWTVGTIVGVWKGESALGKDPGQQICSLMGVHGPRTTVIVAVREEEVEDGGVCFELGLNDDGTVEVIHPDVKLSAPPYETRYFAPANLRYAAESPAYAALISSFITKKYTLRYCGGLVPDLGHILTKGHGVYVSPVAETSKAKLRRLYEVLPVGLVVECAGGKAVDEFGRRVLEKEVNGCDERGGIIFGNGDEVDEAVRVLFG</sequence>
<feature type="transmembrane region" description="Helical" evidence="6">
    <location>
        <begin position="352"/>
        <end position="376"/>
    </location>
</feature>
<feature type="transmembrane region" description="Helical" evidence="6">
    <location>
        <begin position="281"/>
        <end position="301"/>
    </location>
</feature>